<dbReference type="InterPro" id="IPR006703">
    <property type="entry name" value="G_AIG1"/>
</dbReference>
<dbReference type="FunFam" id="3.40.50.300:FF:002274">
    <property type="entry name" value="Si:dkeyp-69e1.8"/>
    <property type="match status" value="1"/>
</dbReference>
<organism evidence="5 6">
    <name type="scientific">Astyanax mexicanus</name>
    <name type="common">Blind cave fish</name>
    <name type="synonym">Astyanax fasciatus mexicanus</name>
    <dbReference type="NCBI Taxonomy" id="7994"/>
    <lineage>
        <taxon>Eukaryota</taxon>
        <taxon>Metazoa</taxon>
        <taxon>Chordata</taxon>
        <taxon>Craniata</taxon>
        <taxon>Vertebrata</taxon>
        <taxon>Euteleostomi</taxon>
        <taxon>Actinopterygii</taxon>
        <taxon>Neopterygii</taxon>
        <taxon>Teleostei</taxon>
        <taxon>Ostariophysi</taxon>
        <taxon>Characiformes</taxon>
        <taxon>Characoidei</taxon>
        <taxon>Acestrorhamphidae</taxon>
        <taxon>Acestrorhamphinae</taxon>
        <taxon>Astyanax</taxon>
    </lineage>
</organism>
<dbReference type="PANTHER" id="PTHR10903:SF188">
    <property type="entry name" value="GTPASE IMAP FAMILY MEMBER 2-LIKE-RELATED"/>
    <property type="match status" value="1"/>
</dbReference>
<name>A0A8B9RHP4_ASTMX</name>
<evidence type="ECO:0000256" key="3">
    <source>
        <dbReference type="ARBA" id="ARBA00023134"/>
    </source>
</evidence>
<dbReference type="PANTHER" id="PTHR10903">
    <property type="entry name" value="GTPASE, IMAP FAMILY MEMBER-RELATED"/>
    <property type="match status" value="1"/>
</dbReference>
<sequence length="266" mass="30368">MNSLFFIRLKIEELRIVLLMKRGAGKSSAGNTLLGRKSFHTAGSLQGVTQACSKITGTIHGHRISVVDTPGCTDLILTENKTTQEIAKCIDLSDLGPHVFLLVIPIGRFTKEEINTAQQILEVFGEEAGKYTMEKTIEEYLEGNHPDLKKILDLCEGRYHVLNNRDNENHMQVFTLLEKIKLMVKRNKGSSYTKAMYQKTADQVEEKWKREKMLKAMMGNEYRRQMRNSAVGSNDEAKVRNDLEYNSNMKTTVLERKEESVNTPYF</sequence>
<dbReference type="InterPro" id="IPR027417">
    <property type="entry name" value="P-loop_NTPase"/>
</dbReference>
<evidence type="ECO:0000313" key="5">
    <source>
        <dbReference type="Ensembl" id="ENSAMXP00005043549.1"/>
    </source>
</evidence>
<dbReference type="Pfam" id="PF04548">
    <property type="entry name" value="AIG1"/>
    <property type="match status" value="1"/>
</dbReference>
<keyword evidence="3" id="KW-0342">GTP-binding</keyword>
<dbReference type="Gene3D" id="3.40.50.300">
    <property type="entry name" value="P-loop containing nucleotide triphosphate hydrolases"/>
    <property type="match status" value="1"/>
</dbReference>
<keyword evidence="2" id="KW-0547">Nucleotide-binding</keyword>
<evidence type="ECO:0000256" key="2">
    <source>
        <dbReference type="ARBA" id="ARBA00022741"/>
    </source>
</evidence>
<feature type="domain" description="AIG1-type G" evidence="4">
    <location>
        <begin position="11"/>
        <end position="201"/>
    </location>
</feature>
<evidence type="ECO:0000256" key="1">
    <source>
        <dbReference type="ARBA" id="ARBA00008535"/>
    </source>
</evidence>
<dbReference type="OrthoDB" id="5985928at2759"/>
<dbReference type="InterPro" id="IPR045058">
    <property type="entry name" value="GIMA/IAN/Toc"/>
</dbReference>
<dbReference type="Ensembl" id="ENSAMXT00005047342.1">
    <property type="protein sequence ID" value="ENSAMXP00005043549.1"/>
    <property type="gene ID" value="ENSAMXG00005020270.1"/>
</dbReference>
<proteinExistence type="inferred from homology"/>
<protein>
    <recommendedName>
        <fullName evidence="4">AIG1-type G domain-containing protein</fullName>
    </recommendedName>
</protein>
<reference evidence="5" key="1">
    <citation type="submission" date="2025-08" db="UniProtKB">
        <authorList>
            <consortium name="Ensembl"/>
        </authorList>
    </citation>
    <scope>IDENTIFICATION</scope>
</reference>
<evidence type="ECO:0000313" key="6">
    <source>
        <dbReference type="Proteomes" id="UP000694621"/>
    </source>
</evidence>
<evidence type="ECO:0000259" key="4">
    <source>
        <dbReference type="PROSITE" id="PS51720"/>
    </source>
</evidence>
<dbReference type="PROSITE" id="PS51720">
    <property type="entry name" value="G_AIG1"/>
    <property type="match status" value="1"/>
</dbReference>
<comment type="similarity">
    <text evidence="1">Belongs to the TRAFAC class TrmE-Era-EngA-EngB-Septin-like GTPase superfamily. AIG1/Toc34/Toc159-like paraseptin GTPase family. IAN subfamily.</text>
</comment>
<dbReference type="Proteomes" id="UP000694621">
    <property type="component" value="Unplaced"/>
</dbReference>
<accession>A0A8B9RHP4</accession>
<dbReference type="AlphaFoldDB" id="A0A8B9RHP4"/>
<dbReference type="GO" id="GO:0005525">
    <property type="term" value="F:GTP binding"/>
    <property type="evidence" value="ECO:0007669"/>
    <property type="project" value="UniProtKB-KW"/>
</dbReference>
<dbReference type="SUPFAM" id="SSF52540">
    <property type="entry name" value="P-loop containing nucleoside triphosphate hydrolases"/>
    <property type="match status" value="1"/>
</dbReference>